<dbReference type="InterPro" id="IPR000300">
    <property type="entry name" value="IPPc"/>
</dbReference>
<dbReference type="PANTHER" id="PTHR45666">
    <property type="entry name" value="TYPE IV INOSITOL POLYPHOSPHATE 5-PHOSPHATASE 9"/>
    <property type="match status" value="1"/>
</dbReference>
<feature type="non-terminal residue" evidence="5">
    <location>
        <position position="1"/>
    </location>
</feature>
<keyword evidence="2" id="KW-0378">Hydrolase</keyword>
<dbReference type="EMBL" id="QEFC01004238">
    <property type="protein sequence ID" value="KAE9445337.1"/>
    <property type="molecule type" value="Genomic_DNA"/>
</dbReference>
<comment type="similarity">
    <text evidence="1">Belongs to the inositol polyphosphate 5-phosphatase family.</text>
</comment>
<evidence type="ECO:0000259" key="4">
    <source>
        <dbReference type="SMART" id="SM00128"/>
    </source>
</evidence>
<dbReference type="GO" id="GO:0046856">
    <property type="term" value="P:phosphatidylinositol dephosphorylation"/>
    <property type="evidence" value="ECO:0007669"/>
    <property type="project" value="InterPro"/>
</dbReference>
<dbReference type="PANTHER" id="PTHR45666:SF21">
    <property type="entry name" value="TYPE I INOSITOL POLYPHOSPHATE 5-PHOSPHATASE 2"/>
    <property type="match status" value="1"/>
</dbReference>
<feature type="region of interest" description="Disordered" evidence="3">
    <location>
        <begin position="67"/>
        <end position="88"/>
    </location>
</feature>
<dbReference type="SMART" id="SM00128">
    <property type="entry name" value="IPPc"/>
    <property type="match status" value="1"/>
</dbReference>
<accession>A0A6A4KQC4</accession>
<dbReference type="SUPFAM" id="SSF56219">
    <property type="entry name" value="DNase I-like"/>
    <property type="match status" value="1"/>
</dbReference>
<dbReference type="InterPro" id="IPR045849">
    <property type="entry name" value="IP5P_plant"/>
</dbReference>
<proteinExistence type="inferred from homology"/>
<evidence type="ECO:0000256" key="2">
    <source>
        <dbReference type="ARBA" id="ARBA00022801"/>
    </source>
</evidence>
<dbReference type="AlphaFoldDB" id="A0A6A4KQC4"/>
<protein>
    <recommendedName>
        <fullName evidence="4">Inositol polyphosphate-related phosphatase domain-containing protein</fullName>
    </recommendedName>
</protein>
<dbReference type="GO" id="GO:0034485">
    <property type="term" value="F:phosphatidylinositol-3,4,5-trisphosphate 5-phosphatase activity"/>
    <property type="evidence" value="ECO:0007669"/>
    <property type="project" value="TreeGrafter"/>
</dbReference>
<evidence type="ECO:0000256" key="1">
    <source>
        <dbReference type="ARBA" id="ARBA00010768"/>
    </source>
</evidence>
<name>A0A6A4KQC4_9ERIC</name>
<comment type="caution">
    <text evidence="5">The sequence shown here is derived from an EMBL/GenBank/DDBJ whole genome shotgun (WGS) entry which is preliminary data.</text>
</comment>
<gene>
    <name evidence="5" type="ORF">C3L33_22765</name>
</gene>
<dbReference type="OrthoDB" id="62798at2759"/>
<dbReference type="GO" id="GO:0004445">
    <property type="term" value="F:inositol-polyphosphate 5-phosphatase activity"/>
    <property type="evidence" value="ECO:0007669"/>
    <property type="project" value="InterPro"/>
</dbReference>
<reference evidence="5" key="1">
    <citation type="journal article" date="2019" name="Genome Biol. Evol.">
        <title>The Rhododendron genome and chromosomal organization provide insight into shared whole-genome duplications across the heath family (Ericaceae).</title>
        <authorList>
            <person name="Soza V.L."/>
            <person name="Lindsley D."/>
            <person name="Waalkes A."/>
            <person name="Ramage E."/>
            <person name="Patwardhan R.P."/>
            <person name="Burton J.N."/>
            <person name="Adey A."/>
            <person name="Kumar A."/>
            <person name="Qiu R."/>
            <person name="Shendure J."/>
            <person name="Hall B."/>
        </authorList>
    </citation>
    <scope>NUCLEOTIDE SEQUENCE</scope>
    <source>
        <strain evidence="5">RSF 1966-606</strain>
    </source>
</reference>
<feature type="domain" description="Inositol polyphosphate-related phosphatase" evidence="4">
    <location>
        <begin position="292"/>
        <end position="565"/>
    </location>
</feature>
<dbReference type="Pfam" id="PF22669">
    <property type="entry name" value="Exo_endo_phos2"/>
    <property type="match status" value="2"/>
</dbReference>
<evidence type="ECO:0000256" key="3">
    <source>
        <dbReference type="SAM" id="MobiDB-lite"/>
    </source>
</evidence>
<organism evidence="5">
    <name type="scientific">Rhododendron williamsianum</name>
    <dbReference type="NCBI Taxonomy" id="262921"/>
    <lineage>
        <taxon>Eukaryota</taxon>
        <taxon>Viridiplantae</taxon>
        <taxon>Streptophyta</taxon>
        <taxon>Embryophyta</taxon>
        <taxon>Tracheophyta</taxon>
        <taxon>Spermatophyta</taxon>
        <taxon>Magnoliopsida</taxon>
        <taxon>eudicotyledons</taxon>
        <taxon>Gunneridae</taxon>
        <taxon>Pentapetalae</taxon>
        <taxon>asterids</taxon>
        <taxon>Ericales</taxon>
        <taxon>Ericaceae</taxon>
        <taxon>Ericoideae</taxon>
        <taxon>Rhodoreae</taxon>
        <taxon>Rhododendron</taxon>
    </lineage>
</organism>
<sequence length="675" mass="77510">MKTRSGKRSEPFWPSIVMKKWLNIKPKMHDFSEDEVDTETESEDDACSLKDERVHLGEDHAWRIQGSQSACASQTSRTPLKGDKLGHRRGKSETLRRQYINTKDVRLNMGTWNVAGRLPHDNLELDEWLCVNEPADIYILGFQEVVPLNAGNVLGAETRRPILKWESIIRRTLNQSSEPESMDRCYSAPTSPVLGSSAADILSDEIDDPSSEILGEVDIDTANYSESNMHKVNGIASMGNKLRLKRIYGIDGDSRLDWPEQPLDATSQVLSSSFKLRRVFSSSGRVGSDWMENSPLHVASNGMKRSHRSSGNLGLMWMDRKDRLDNLDSVSDVSDQFSEEEEDDLFLEAPEMLNERELSKDGLKSYRRYVRIVSKQMVGIYVSVWVRRRLRRHIDNLKVSPVGVGLMGYMGNKGSISVSMSLFQTRLCFVCSHLTSGQKDGDEQRRNSDVQEILRQVRNLVDKKQWDELLHSDQLSKELRSGRVFEGWKEGPITFPPTYKYEFNSNRYVGENPKEGEKRRSPAWCDRILWLGKGIKQLSYMRAEIGLSDHRPVSSVFLVEVEVFNRRKLQRALNFTTAAVHPENDKLHHFLNAKSYLKQKIGLNSLSRDYWAIKPRNIINGGPWLWYHFDGCRVRRRRRHSGRNSLREGEKEKLLLIDIGNQKLVDRALEMGARI</sequence>
<dbReference type="InterPro" id="IPR036691">
    <property type="entry name" value="Endo/exonu/phosph_ase_sf"/>
</dbReference>
<evidence type="ECO:0000313" key="5">
    <source>
        <dbReference type="EMBL" id="KAE9445337.1"/>
    </source>
</evidence>
<feature type="compositionally biased region" description="Polar residues" evidence="3">
    <location>
        <begin position="67"/>
        <end position="78"/>
    </location>
</feature>
<dbReference type="Gene3D" id="3.60.10.10">
    <property type="entry name" value="Endonuclease/exonuclease/phosphatase"/>
    <property type="match status" value="3"/>
</dbReference>
<dbReference type="GO" id="GO:0004439">
    <property type="term" value="F:phosphatidylinositol-4,5-bisphosphate 5-phosphatase activity"/>
    <property type="evidence" value="ECO:0007669"/>
    <property type="project" value="TreeGrafter"/>
</dbReference>